<accession>F8P4E8</accession>
<protein>
    <submittedName>
        <fullName evidence="2">Uncharacterized protein</fullName>
    </submittedName>
</protein>
<feature type="compositionally biased region" description="Basic and acidic residues" evidence="1">
    <location>
        <begin position="10"/>
        <end position="20"/>
    </location>
</feature>
<dbReference type="RefSeq" id="XP_007321272.1">
    <property type="nucleotide sequence ID" value="XM_007321210.1"/>
</dbReference>
<gene>
    <name evidence="2" type="ORF">SERLADRAFT_473896</name>
</gene>
<dbReference type="Proteomes" id="UP000008064">
    <property type="component" value="Unassembled WGS sequence"/>
</dbReference>
<dbReference type="EMBL" id="GL945438">
    <property type="protein sequence ID" value="EGO21486.1"/>
    <property type="molecule type" value="Genomic_DNA"/>
</dbReference>
<dbReference type="KEGG" id="sla:SERLADRAFT_473896"/>
<evidence type="ECO:0000313" key="2">
    <source>
        <dbReference type="EMBL" id="EGO21486.1"/>
    </source>
</evidence>
<proteinExistence type="predicted"/>
<name>F8P4E8_SERL9</name>
<organism>
    <name type="scientific">Serpula lacrymans var. lacrymans (strain S7.9)</name>
    <name type="common">Dry rot fungus</name>
    <dbReference type="NCBI Taxonomy" id="578457"/>
    <lineage>
        <taxon>Eukaryota</taxon>
        <taxon>Fungi</taxon>
        <taxon>Dikarya</taxon>
        <taxon>Basidiomycota</taxon>
        <taxon>Agaricomycotina</taxon>
        <taxon>Agaricomycetes</taxon>
        <taxon>Agaricomycetidae</taxon>
        <taxon>Boletales</taxon>
        <taxon>Coniophorineae</taxon>
        <taxon>Serpulaceae</taxon>
        <taxon>Serpula</taxon>
    </lineage>
</organism>
<reference evidence="2" key="1">
    <citation type="submission" date="2011-04" db="EMBL/GenBank/DDBJ databases">
        <title>Evolution of plant cell wall degrading machinery underlies the functional diversity of forest fungi.</title>
        <authorList>
            <consortium name="US DOE Joint Genome Institute (JGI-PGF)"/>
            <person name="Eastwood D.C."/>
            <person name="Floudas D."/>
            <person name="Binder M."/>
            <person name="Majcherczyk A."/>
            <person name="Schneider P."/>
            <person name="Aerts A."/>
            <person name="Asiegbu F.O."/>
            <person name="Baker S.E."/>
            <person name="Barry K."/>
            <person name="Bendiksby M."/>
            <person name="Blumentritt M."/>
            <person name="Coutinho P.M."/>
            <person name="Cullen D."/>
            <person name="Cullen D."/>
            <person name="Gathman A."/>
            <person name="Goodell B."/>
            <person name="Henrissat B."/>
            <person name="Ihrmark K."/>
            <person name="Kauserud H."/>
            <person name="Kohler A."/>
            <person name="LaButti K."/>
            <person name="Lapidus A."/>
            <person name="Lavin J.L."/>
            <person name="Lee Y.-H."/>
            <person name="Lindquist E."/>
            <person name="Lilly W."/>
            <person name="Lucas S."/>
            <person name="Morin E."/>
            <person name="Murat C."/>
            <person name="Oguiza J.A."/>
            <person name="Park J."/>
            <person name="Pisabarro A.G."/>
            <person name="Riley R."/>
            <person name="Rosling A."/>
            <person name="Salamov A."/>
            <person name="Schmidt O."/>
            <person name="Schmutz J."/>
            <person name="Skrede I."/>
            <person name="Stenlid J."/>
            <person name="Wiebenga A."/>
            <person name="Xie X."/>
            <person name="Kues U."/>
            <person name="Hibbett D.S."/>
            <person name="Hoffmeister D."/>
            <person name="Hogberg N."/>
            <person name="Martin F."/>
            <person name="Grigoriev I.V."/>
            <person name="Watkinson S.C."/>
        </authorList>
    </citation>
    <scope>NUCLEOTIDE SEQUENCE</scope>
    <source>
        <strain evidence="2">S7.9</strain>
    </source>
</reference>
<dbReference type="GeneID" id="18820391"/>
<sequence>LEAKALQTIDTDRDAQDDKQPVSALQTQIDQLQQKAAEVGKSIESPISYVAALITTQHNLKEQGINFEQENAALKQLTTQVS</sequence>
<dbReference type="AlphaFoldDB" id="F8P4E8"/>
<evidence type="ECO:0000256" key="1">
    <source>
        <dbReference type="SAM" id="MobiDB-lite"/>
    </source>
</evidence>
<feature type="non-terminal residue" evidence="2">
    <location>
        <position position="1"/>
    </location>
</feature>
<dbReference type="HOGENOM" id="CLU_2564794_0_0_1"/>
<feature type="region of interest" description="Disordered" evidence="1">
    <location>
        <begin position="1"/>
        <end position="22"/>
    </location>
</feature>